<dbReference type="OrthoDB" id="6915407at2759"/>
<feature type="region of interest" description="Disordered" evidence="1">
    <location>
        <begin position="683"/>
        <end position="713"/>
    </location>
</feature>
<name>A0A1J1HIJ7_9DIPT</name>
<reference evidence="3 4" key="1">
    <citation type="submission" date="2015-04" db="EMBL/GenBank/DDBJ databases">
        <authorList>
            <person name="Syromyatnikov M.Y."/>
            <person name="Popov V.N."/>
        </authorList>
    </citation>
    <scope>NUCLEOTIDE SEQUENCE [LARGE SCALE GENOMIC DNA]</scope>
</reference>
<gene>
    <name evidence="3" type="primary">putative AGAP006481-PA</name>
    <name evidence="3" type="ORF">CLUMA_CG000356</name>
</gene>
<keyword evidence="4" id="KW-1185">Reference proteome</keyword>
<dbReference type="Proteomes" id="UP000183832">
    <property type="component" value="Unassembled WGS sequence"/>
</dbReference>
<feature type="region of interest" description="Disordered" evidence="1">
    <location>
        <begin position="95"/>
        <end position="121"/>
    </location>
</feature>
<dbReference type="AlphaFoldDB" id="A0A1J1HIJ7"/>
<feature type="compositionally biased region" description="Acidic residues" evidence="1">
    <location>
        <begin position="395"/>
        <end position="405"/>
    </location>
</feature>
<feature type="region of interest" description="Disordered" evidence="1">
    <location>
        <begin position="394"/>
        <end position="416"/>
    </location>
</feature>
<feature type="signal peptide" evidence="2">
    <location>
        <begin position="1"/>
        <end position="17"/>
    </location>
</feature>
<keyword evidence="2" id="KW-0732">Signal</keyword>
<feature type="compositionally biased region" description="Low complexity" evidence="1">
    <location>
        <begin position="99"/>
        <end position="110"/>
    </location>
</feature>
<evidence type="ECO:0000313" key="4">
    <source>
        <dbReference type="Proteomes" id="UP000183832"/>
    </source>
</evidence>
<feature type="compositionally biased region" description="Polar residues" evidence="1">
    <location>
        <begin position="698"/>
        <end position="713"/>
    </location>
</feature>
<evidence type="ECO:0000256" key="2">
    <source>
        <dbReference type="SAM" id="SignalP"/>
    </source>
</evidence>
<protein>
    <submittedName>
        <fullName evidence="3">CLUMA_CG000356, isoform A</fullName>
    </submittedName>
</protein>
<proteinExistence type="predicted"/>
<dbReference type="EMBL" id="CVRI01000001">
    <property type="protein sequence ID" value="CRK86294.1"/>
    <property type="molecule type" value="Genomic_DNA"/>
</dbReference>
<organism evidence="3 4">
    <name type="scientific">Clunio marinus</name>
    <dbReference type="NCBI Taxonomy" id="568069"/>
    <lineage>
        <taxon>Eukaryota</taxon>
        <taxon>Metazoa</taxon>
        <taxon>Ecdysozoa</taxon>
        <taxon>Arthropoda</taxon>
        <taxon>Hexapoda</taxon>
        <taxon>Insecta</taxon>
        <taxon>Pterygota</taxon>
        <taxon>Neoptera</taxon>
        <taxon>Endopterygota</taxon>
        <taxon>Diptera</taxon>
        <taxon>Nematocera</taxon>
        <taxon>Chironomoidea</taxon>
        <taxon>Chironomidae</taxon>
        <taxon>Clunio</taxon>
    </lineage>
</organism>
<feature type="compositionally biased region" description="Polar residues" evidence="1">
    <location>
        <begin position="111"/>
        <end position="121"/>
    </location>
</feature>
<feature type="chain" id="PRO_5013266803" evidence="2">
    <location>
        <begin position="18"/>
        <end position="731"/>
    </location>
</feature>
<evidence type="ECO:0000313" key="3">
    <source>
        <dbReference type="EMBL" id="CRK86294.1"/>
    </source>
</evidence>
<sequence>MLRNIIVIIVLSRFACCINHEQEDYIQVENKGTARSSPPYKVPYYDSKNQKKVYTNKGEPQKSAKIIIRYEPTDNVRVMTPISREDIRMIKKLSFHGRTPPSSTNNKNTTVGMSRSSSPKQFNLNHRKYEHQQKFDSERNRINNIRVTDKKFIPKEKGFLPLFNPSPISIQPIEPRSFETTRNYVDFLKMRNQKYYDELDEDSNEDINQEPNEEIEYFVKREKELVEEQRPKLEREFIATESGDIESINDQNIDENMNRQNVEVYNNENENDDNEDQMSLRNEKFIPFRLYAQVRHVEAESHKPKSYASHPQAKERLTLEKKNLYYKEEGFEDTDYNHGSEKVNSHFRVRRDAEEEVEQPMALAIIKKSDLPELTGEKLLKQLDELLKKTSLYLPDDDDEDDVTDNESRRKRRLSKTIYGTKTNTKSHKYPYYNLPDSQTLDTMSAFRYSENIRNFPRAKESLYNFKNAKICEDIDRDINPVPHDIEEKGKRTSYNKSPQRLNDLGEKISCYKTKYFGKEPFDNPLFKEKYVAASIPIPLKDSTVIPHQVNPLITVYDDVISNIRAAFADELKKKQEEEALRTTTTTLAPLPVTKPYSYSKVSAPDIRIVNLNYSPGAGSIRLPLYDATNYYPKPNVTAKIETSSTPSIKYAYKLEYFDKPIPDPSGHQIINQKAGEKVIKNLRPPNLQPDHRRRRNPANQKNFQQVRSQTVSHYLQPPNAANERFKFKLL</sequence>
<accession>A0A1J1HIJ7</accession>
<evidence type="ECO:0000256" key="1">
    <source>
        <dbReference type="SAM" id="MobiDB-lite"/>
    </source>
</evidence>